<feature type="domain" description="Glycosyltransferase 2-like" evidence="2">
    <location>
        <begin position="5"/>
        <end position="118"/>
    </location>
</feature>
<accession>A0A317JUD9</accession>
<comment type="caution">
    <text evidence="3">The sequence shown here is derived from an EMBL/GenBank/DDBJ whole genome shotgun (WGS) entry which is preliminary data.</text>
</comment>
<dbReference type="Gene3D" id="3.90.550.10">
    <property type="entry name" value="Spore Coat Polysaccharide Biosynthesis Protein SpsA, Chain A"/>
    <property type="match status" value="1"/>
</dbReference>
<feature type="transmembrane region" description="Helical" evidence="1">
    <location>
        <begin position="231"/>
        <end position="247"/>
    </location>
</feature>
<evidence type="ECO:0000256" key="1">
    <source>
        <dbReference type="SAM" id="Phobius"/>
    </source>
</evidence>
<keyword evidence="1" id="KW-0812">Transmembrane</keyword>
<dbReference type="EMBL" id="PSRQ01000024">
    <property type="protein sequence ID" value="PWU23711.1"/>
    <property type="molecule type" value="Genomic_DNA"/>
</dbReference>
<keyword evidence="1" id="KW-0472">Membrane</keyword>
<proteinExistence type="predicted"/>
<sequence>MKYTLIVTTKNEENSLQALLESVAKQMILPDEMIFADAGSIDTTRSIIESFDGPFPIQLLSLASTANRSVGRNRAIEASQTEHILITDAGCVLDPRWAKEILNVFEQNKCEVVAGFYASEAQTIFEKCIAPYVLIMPDKLNLDTFLPATRSMGITKNMWSIMGGFDERYRYAEDYTFARKLQALHVSIGVAKDAVVYWRPRPTLQSFTRMIFEHAYGDAVAGNFRGKVCTIYLRYIILFISLLLAFYKIYGRFLFVTLLCLYIAYSIAKNYRYVRHWKAFFYLPILQLSSDDAVMFGTFCGLCTRVAS</sequence>
<dbReference type="PANTHER" id="PTHR43685:SF3">
    <property type="entry name" value="SLR2126 PROTEIN"/>
    <property type="match status" value="1"/>
</dbReference>
<dbReference type="InterPro" id="IPR029044">
    <property type="entry name" value="Nucleotide-diphossugar_trans"/>
</dbReference>
<evidence type="ECO:0000313" key="4">
    <source>
        <dbReference type="Proteomes" id="UP000246104"/>
    </source>
</evidence>
<protein>
    <recommendedName>
        <fullName evidence="2">Glycosyltransferase 2-like domain-containing protein</fullName>
    </recommendedName>
</protein>
<evidence type="ECO:0000259" key="2">
    <source>
        <dbReference type="Pfam" id="PF00535"/>
    </source>
</evidence>
<feature type="transmembrane region" description="Helical" evidence="1">
    <location>
        <begin position="253"/>
        <end position="271"/>
    </location>
</feature>
<dbReference type="AlphaFoldDB" id="A0A317JUD9"/>
<dbReference type="PANTHER" id="PTHR43685">
    <property type="entry name" value="GLYCOSYLTRANSFERASE"/>
    <property type="match status" value="1"/>
</dbReference>
<dbReference type="Pfam" id="PF00535">
    <property type="entry name" value="Glycos_transf_2"/>
    <property type="match status" value="1"/>
</dbReference>
<name>A0A317JUD9_9BACT</name>
<dbReference type="InterPro" id="IPR001173">
    <property type="entry name" value="Glyco_trans_2-like"/>
</dbReference>
<gene>
    <name evidence="3" type="ORF">C5B42_02050</name>
</gene>
<dbReference type="InterPro" id="IPR050834">
    <property type="entry name" value="Glycosyltransf_2"/>
</dbReference>
<reference evidence="3 4" key="1">
    <citation type="submission" date="2018-02" db="EMBL/GenBank/DDBJ databases">
        <title>Genomic Reconstructions from Amazon Rainforest and Pasture Soil Reveal Novel Insights into the Physiology of Candidate Phyla in Tropical Sites.</title>
        <authorList>
            <person name="Kroeger M.E."/>
            <person name="Delmont T."/>
            <person name="Eren A.M."/>
            <person name="Guo J."/>
            <person name="Meyer K.M."/>
            <person name="Khan K."/>
            <person name="Rodrigues J.L.M."/>
            <person name="Bohannan B.J.M."/>
            <person name="Tringe S."/>
            <person name="Borges C.D."/>
            <person name="Tiedje J."/>
            <person name="Tsai S.M."/>
            <person name="Nusslein K."/>
        </authorList>
    </citation>
    <scope>NUCLEOTIDE SEQUENCE [LARGE SCALE GENOMIC DNA]</scope>
    <source>
        <strain evidence="3">Amazon FNV 2010 28 9</strain>
    </source>
</reference>
<dbReference type="SUPFAM" id="SSF53448">
    <property type="entry name" value="Nucleotide-diphospho-sugar transferases"/>
    <property type="match status" value="1"/>
</dbReference>
<organism evidence="3 4">
    <name type="scientific">Candidatus Cerribacteria bacterium 'Amazon FNV 2010 28 9'</name>
    <dbReference type="NCBI Taxonomy" id="2081795"/>
    <lineage>
        <taxon>Bacteria</taxon>
        <taxon>Candidatus Cerribacteria</taxon>
    </lineage>
</organism>
<dbReference type="Proteomes" id="UP000246104">
    <property type="component" value="Unassembled WGS sequence"/>
</dbReference>
<evidence type="ECO:0000313" key="3">
    <source>
        <dbReference type="EMBL" id="PWU23711.1"/>
    </source>
</evidence>
<keyword evidence="1" id="KW-1133">Transmembrane helix</keyword>